<reference evidence="2" key="1">
    <citation type="submission" date="2020-05" db="EMBL/GenBank/DDBJ databases">
        <authorList>
            <person name="Chiriac C."/>
            <person name="Salcher M."/>
            <person name="Ghai R."/>
            <person name="Kavagutti S V."/>
        </authorList>
    </citation>
    <scope>NUCLEOTIDE SEQUENCE</scope>
</reference>
<feature type="transmembrane region" description="Helical" evidence="1">
    <location>
        <begin position="17"/>
        <end position="36"/>
    </location>
</feature>
<organism evidence="2">
    <name type="scientific">freshwater metagenome</name>
    <dbReference type="NCBI Taxonomy" id="449393"/>
    <lineage>
        <taxon>unclassified sequences</taxon>
        <taxon>metagenomes</taxon>
        <taxon>ecological metagenomes</taxon>
    </lineage>
</organism>
<dbReference type="AlphaFoldDB" id="A0A6J7C219"/>
<gene>
    <name evidence="2" type="ORF">UFOPK3268_01497</name>
</gene>
<keyword evidence="1" id="KW-0812">Transmembrane</keyword>
<proteinExistence type="predicted"/>
<evidence type="ECO:0000256" key="1">
    <source>
        <dbReference type="SAM" id="Phobius"/>
    </source>
</evidence>
<accession>A0A6J7C219</accession>
<evidence type="ECO:0000313" key="2">
    <source>
        <dbReference type="EMBL" id="CAB4852076.1"/>
    </source>
</evidence>
<feature type="transmembrane region" description="Helical" evidence="1">
    <location>
        <begin position="70"/>
        <end position="94"/>
    </location>
</feature>
<protein>
    <submittedName>
        <fullName evidence="2">Unannotated protein</fullName>
    </submittedName>
</protein>
<dbReference type="EMBL" id="CAFBIZ010000225">
    <property type="protein sequence ID" value="CAB4852076.1"/>
    <property type="molecule type" value="Genomic_DNA"/>
</dbReference>
<keyword evidence="1" id="KW-0472">Membrane</keyword>
<sequence>MANAGGTVVTGRRAGRWLLAGAAVSLASLWVGTHPLTVFSPGDTDETNCGDAWGPLREALPATCYSTFYWWGWAARIGLLIGALLLFIGVVIWLRGRRTRRP</sequence>
<name>A0A6J7C219_9ZZZZ</name>
<keyword evidence="1" id="KW-1133">Transmembrane helix</keyword>